<feature type="region of interest" description="Disordered" evidence="1">
    <location>
        <begin position="295"/>
        <end position="344"/>
    </location>
</feature>
<organism evidence="2 3">
    <name type="scientific">Linnemannia gamsii</name>
    <dbReference type="NCBI Taxonomy" id="64522"/>
    <lineage>
        <taxon>Eukaryota</taxon>
        <taxon>Fungi</taxon>
        <taxon>Fungi incertae sedis</taxon>
        <taxon>Mucoromycota</taxon>
        <taxon>Mortierellomycotina</taxon>
        <taxon>Mortierellomycetes</taxon>
        <taxon>Mortierellales</taxon>
        <taxon>Mortierellaceae</taxon>
        <taxon>Linnemannia</taxon>
    </lineage>
</organism>
<evidence type="ECO:0000313" key="2">
    <source>
        <dbReference type="EMBL" id="KAG0297903.1"/>
    </source>
</evidence>
<feature type="region of interest" description="Disordered" evidence="1">
    <location>
        <begin position="169"/>
        <end position="221"/>
    </location>
</feature>
<evidence type="ECO:0000313" key="3">
    <source>
        <dbReference type="Proteomes" id="UP001194696"/>
    </source>
</evidence>
<gene>
    <name evidence="2" type="ORF">BGZ96_004256</name>
</gene>
<feature type="region of interest" description="Disordered" evidence="1">
    <location>
        <begin position="42"/>
        <end position="66"/>
    </location>
</feature>
<protein>
    <submittedName>
        <fullName evidence="2">Uncharacterized protein</fullName>
    </submittedName>
</protein>
<sequence length="380" mass="40164">MAETNERSLYRKSNIRIGLDPNENGMVDVLMPYDGSYSSGNMARHPSAGAMSAKARAGGRSTSPYAPDALMTEQEMALDLESDSRQRMGAPLSNWPAPPSSRERTGYFDIPPAPTGGNKGKGPLQKSPSVSNHIVYVPPPLPPPAITMSTTSKIPGVISPYADEAMIVSPPDGPPRPVNSSAKTSSSQQAPLIRIGEATSSSFTQGPSGAPTTSSENDYEPSFLDLNNTLTVDRYNKTVDSKSPAKDRTSVNSFFSGLALDESVAPENYSPPSTLPEPSFASEEYVMPAPIARVIPVPTPRGTSPSSSPSPIPSSPVPTAAVPPLSTKPPKPQQTAYERQQEEIQVASCFAHDLGFEIVHASPTGSPPHKAATPTGSRRL</sequence>
<keyword evidence="3" id="KW-1185">Reference proteome</keyword>
<name>A0ABQ7KHK0_9FUNG</name>
<feature type="compositionally biased region" description="Polar residues" evidence="1">
    <location>
        <begin position="178"/>
        <end position="190"/>
    </location>
</feature>
<evidence type="ECO:0000256" key="1">
    <source>
        <dbReference type="SAM" id="MobiDB-lite"/>
    </source>
</evidence>
<feature type="region of interest" description="Disordered" evidence="1">
    <location>
        <begin position="81"/>
        <end position="105"/>
    </location>
</feature>
<dbReference type="Proteomes" id="UP001194696">
    <property type="component" value="Unassembled WGS sequence"/>
</dbReference>
<reference evidence="2 3" key="1">
    <citation type="journal article" date="2020" name="Fungal Divers.">
        <title>Resolving the Mortierellaceae phylogeny through synthesis of multi-gene phylogenetics and phylogenomics.</title>
        <authorList>
            <person name="Vandepol N."/>
            <person name="Liber J."/>
            <person name="Desiro A."/>
            <person name="Na H."/>
            <person name="Kennedy M."/>
            <person name="Barry K."/>
            <person name="Grigoriev I.V."/>
            <person name="Miller A.N."/>
            <person name="O'Donnell K."/>
            <person name="Stajich J.E."/>
            <person name="Bonito G."/>
        </authorList>
    </citation>
    <scope>NUCLEOTIDE SEQUENCE [LARGE SCALE GENOMIC DNA]</scope>
    <source>
        <strain evidence="2 3">AD045</strain>
    </source>
</reference>
<dbReference type="EMBL" id="JAAAIM010000020">
    <property type="protein sequence ID" value="KAG0297903.1"/>
    <property type="molecule type" value="Genomic_DNA"/>
</dbReference>
<accession>A0ABQ7KHK0</accession>
<feature type="compositionally biased region" description="Polar residues" evidence="1">
    <location>
        <begin position="198"/>
        <end position="216"/>
    </location>
</feature>
<comment type="caution">
    <text evidence="2">The sequence shown here is derived from an EMBL/GenBank/DDBJ whole genome shotgun (WGS) entry which is preliminary data.</text>
</comment>
<feature type="region of interest" description="Disordered" evidence="1">
    <location>
        <begin position="359"/>
        <end position="380"/>
    </location>
</feature>
<proteinExistence type="predicted"/>